<protein>
    <submittedName>
        <fullName evidence="2">Uncharacterized protein</fullName>
    </submittedName>
</protein>
<sequence>VTSASASFMSAISSVGPSSLLQSAYSVQMLALTRNLSSPGISALYRNVTGYLGWSILGFKEKFPLFSTTKQTVNMTEKVLTELQLSKATADEATTSRGDPPTVTALPPPLLVRASRRQ</sequence>
<gene>
    <name evidence="2" type="ORF">Agub_g11407</name>
</gene>
<dbReference type="Proteomes" id="UP001054857">
    <property type="component" value="Unassembled WGS sequence"/>
</dbReference>
<evidence type="ECO:0000313" key="3">
    <source>
        <dbReference type="Proteomes" id="UP001054857"/>
    </source>
</evidence>
<evidence type="ECO:0000256" key="1">
    <source>
        <dbReference type="SAM" id="MobiDB-lite"/>
    </source>
</evidence>
<reference evidence="2 3" key="1">
    <citation type="journal article" date="2021" name="Sci. Rep.">
        <title>Genome sequencing of the multicellular alga Astrephomene provides insights into convergent evolution of germ-soma differentiation.</title>
        <authorList>
            <person name="Yamashita S."/>
            <person name="Yamamoto K."/>
            <person name="Matsuzaki R."/>
            <person name="Suzuki S."/>
            <person name="Yamaguchi H."/>
            <person name="Hirooka S."/>
            <person name="Minakuchi Y."/>
            <person name="Miyagishima S."/>
            <person name="Kawachi M."/>
            <person name="Toyoda A."/>
            <person name="Nozaki H."/>
        </authorList>
    </citation>
    <scope>NUCLEOTIDE SEQUENCE [LARGE SCALE GENOMIC DNA]</scope>
    <source>
        <strain evidence="2 3">NIES-4017</strain>
    </source>
</reference>
<dbReference type="AlphaFoldDB" id="A0AAD3HPX2"/>
<comment type="caution">
    <text evidence="2">The sequence shown here is derived from an EMBL/GenBank/DDBJ whole genome shotgun (WGS) entry which is preliminary data.</text>
</comment>
<organism evidence="2 3">
    <name type="scientific">Astrephomene gubernaculifera</name>
    <dbReference type="NCBI Taxonomy" id="47775"/>
    <lineage>
        <taxon>Eukaryota</taxon>
        <taxon>Viridiplantae</taxon>
        <taxon>Chlorophyta</taxon>
        <taxon>core chlorophytes</taxon>
        <taxon>Chlorophyceae</taxon>
        <taxon>CS clade</taxon>
        <taxon>Chlamydomonadales</taxon>
        <taxon>Astrephomenaceae</taxon>
        <taxon>Astrephomene</taxon>
    </lineage>
</organism>
<keyword evidence="3" id="KW-1185">Reference proteome</keyword>
<name>A0AAD3HPX2_9CHLO</name>
<accession>A0AAD3HPX2</accession>
<feature type="non-terminal residue" evidence="2">
    <location>
        <position position="118"/>
    </location>
</feature>
<feature type="region of interest" description="Disordered" evidence="1">
    <location>
        <begin position="89"/>
        <end position="118"/>
    </location>
</feature>
<dbReference type="EMBL" id="BMAR01000030">
    <property type="protein sequence ID" value="GFR49474.1"/>
    <property type="molecule type" value="Genomic_DNA"/>
</dbReference>
<evidence type="ECO:0000313" key="2">
    <source>
        <dbReference type="EMBL" id="GFR49474.1"/>
    </source>
</evidence>
<proteinExistence type="predicted"/>
<feature type="non-terminal residue" evidence="2">
    <location>
        <position position="1"/>
    </location>
</feature>